<dbReference type="Pfam" id="PF13843">
    <property type="entry name" value="DDE_Tnp_1_7"/>
    <property type="match status" value="1"/>
</dbReference>
<dbReference type="AlphaFoldDB" id="A0A444U2E1"/>
<sequence length="198" mass="22424">MPSWEELKEDQAIHKAQVILVYNAIMGGVERRPAYLQSPVPSWEELKEDQAIHKAQVILVYNAIMGGVERSDQLLKYYSFLWKTIKWYKKLAFHLIDVAILNANVLSFCMSLVKQILQYSSAASSARYQGGRPSTTVHPMPFPKPHPLKREQVIVSAVQSLQQQPWSPTSAGRVRKTGGDEVPLHTLCEHSTLCCTMF</sequence>
<dbReference type="PANTHER" id="PTHR46599">
    <property type="entry name" value="PIGGYBAC TRANSPOSABLE ELEMENT-DERIVED PROTEIN 4"/>
    <property type="match status" value="1"/>
</dbReference>
<comment type="caution">
    <text evidence="2">The sequence shown here is derived from an EMBL/GenBank/DDBJ whole genome shotgun (WGS) entry which is preliminary data.</text>
</comment>
<feature type="domain" description="PiggyBac transposable element-derived protein" evidence="1">
    <location>
        <begin position="47"/>
        <end position="103"/>
    </location>
</feature>
<keyword evidence="3" id="KW-1185">Reference proteome</keyword>
<dbReference type="EMBL" id="SCEB01215474">
    <property type="protein sequence ID" value="RXM29334.1"/>
    <property type="molecule type" value="Genomic_DNA"/>
</dbReference>
<dbReference type="PANTHER" id="PTHR46599:SF3">
    <property type="entry name" value="PIGGYBAC TRANSPOSABLE ELEMENT-DERIVED PROTEIN 4"/>
    <property type="match status" value="1"/>
</dbReference>
<dbReference type="InterPro" id="IPR029526">
    <property type="entry name" value="PGBD"/>
</dbReference>
<evidence type="ECO:0000313" key="3">
    <source>
        <dbReference type="Proteomes" id="UP000289886"/>
    </source>
</evidence>
<evidence type="ECO:0000259" key="1">
    <source>
        <dbReference type="Pfam" id="PF13843"/>
    </source>
</evidence>
<reference evidence="2 3" key="1">
    <citation type="submission" date="2019-01" db="EMBL/GenBank/DDBJ databases">
        <title>Draft Genome and Complete Hox-Cluster Characterization of the Sterlet Sturgeon (Acipenser ruthenus).</title>
        <authorList>
            <person name="Wei Q."/>
        </authorList>
    </citation>
    <scope>NUCLEOTIDE SEQUENCE [LARGE SCALE GENOMIC DNA]</scope>
    <source>
        <strain evidence="2">WHYD16114868_AA</strain>
        <tissue evidence="2">Blood</tissue>
    </source>
</reference>
<evidence type="ECO:0000313" key="2">
    <source>
        <dbReference type="EMBL" id="RXM29334.1"/>
    </source>
</evidence>
<dbReference type="Proteomes" id="UP000289886">
    <property type="component" value="Unassembled WGS sequence"/>
</dbReference>
<accession>A0A444U2E1</accession>
<organism evidence="2 3">
    <name type="scientific">Acipenser ruthenus</name>
    <name type="common">Sterlet sturgeon</name>
    <dbReference type="NCBI Taxonomy" id="7906"/>
    <lineage>
        <taxon>Eukaryota</taxon>
        <taxon>Metazoa</taxon>
        <taxon>Chordata</taxon>
        <taxon>Craniata</taxon>
        <taxon>Vertebrata</taxon>
        <taxon>Euteleostomi</taxon>
        <taxon>Actinopterygii</taxon>
        <taxon>Chondrostei</taxon>
        <taxon>Acipenseriformes</taxon>
        <taxon>Acipenseridae</taxon>
        <taxon>Acipenser</taxon>
    </lineage>
</organism>
<proteinExistence type="predicted"/>
<name>A0A444U2E1_ACIRT</name>
<gene>
    <name evidence="2" type="ORF">EOD39_8863</name>
</gene>
<protein>
    <recommendedName>
        <fullName evidence="1">PiggyBac transposable element-derived protein domain-containing protein</fullName>
    </recommendedName>
</protein>